<dbReference type="FunFam" id="1.20.272.10:FF:000029">
    <property type="entry name" value="Replication factor C small subunit"/>
    <property type="match status" value="1"/>
</dbReference>
<dbReference type="GO" id="GO:0005663">
    <property type="term" value="C:DNA replication factor C complex"/>
    <property type="evidence" value="ECO:0007669"/>
    <property type="project" value="TreeGrafter"/>
</dbReference>
<evidence type="ECO:0000313" key="12">
    <source>
        <dbReference type="EMBL" id="HII70857.1"/>
    </source>
</evidence>
<keyword evidence="7" id="KW-0651">Protein splicing</keyword>
<dbReference type="SUPFAM" id="SSF52540">
    <property type="entry name" value="P-loop containing nucleoside triphosphate hydrolases"/>
    <property type="match status" value="1"/>
</dbReference>
<evidence type="ECO:0000256" key="5">
    <source>
        <dbReference type="ARBA" id="ARBA00022813"/>
    </source>
</evidence>
<dbReference type="GO" id="GO:0005524">
    <property type="term" value="F:ATP binding"/>
    <property type="evidence" value="ECO:0007669"/>
    <property type="project" value="UniProtKB-KW"/>
</dbReference>
<dbReference type="InterPro" id="IPR003586">
    <property type="entry name" value="Hint_dom_C"/>
</dbReference>
<dbReference type="Gene3D" id="1.10.8.60">
    <property type="match status" value="1"/>
</dbReference>
<protein>
    <recommendedName>
        <fullName evidence="2">Replication factor C small subunit</fullName>
    </recommendedName>
    <alternativeName>
        <fullName evidence="8">Clamp loader small subunit</fullName>
    </alternativeName>
</protein>
<dbReference type="Pfam" id="PF00004">
    <property type="entry name" value="AAA"/>
    <property type="match status" value="1"/>
</dbReference>
<dbReference type="PROSITE" id="PS50818">
    <property type="entry name" value="INTEIN_C_TER"/>
    <property type="match status" value="1"/>
</dbReference>
<comment type="similarity">
    <text evidence="1">Belongs to the activator 1 small subunits family. RfcS subfamily.</text>
</comment>
<evidence type="ECO:0000256" key="2">
    <source>
        <dbReference type="ARBA" id="ARBA00014164"/>
    </source>
</evidence>
<gene>
    <name evidence="12" type="ORF">HA336_06470</name>
</gene>
<evidence type="ECO:0000256" key="6">
    <source>
        <dbReference type="ARBA" id="ARBA00022840"/>
    </source>
</evidence>
<dbReference type="OMA" id="WRYEFRH"/>
<dbReference type="EMBL" id="DUJS01000004">
    <property type="protein sequence ID" value="HII70857.1"/>
    <property type="molecule type" value="Genomic_DNA"/>
</dbReference>
<dbReference type="SUPFAM" id="SSF51294">
    <property type="entry name" value="Hedgehog/intein (Hint) domain"/>
    <property type="match status" value="1"/>
</dbReference>
<feature type="domain" description="AAA+ ATPase" evidence="11">
    <location>
        <begin position="43"/>
        <end position="473"/>
    </location>
</feature>
<dbReference type="SUPFAM" id="SSF48019">
    <property type="entry name" value="post-AAA+ oligomerization domain-like"/>
    <property type="match status" value="1"/>
</dbReference>
<dbReference type="GO" id="GO:0006261">
    <property type="term" value="P:DNA-templated DNA replication"/>
    <property type="evidence" value="ECO:0007669"/>
    <property type="project" value="TreeGrafter"/>
</dbReference>
<dbReference type="InterPro" id="IPR036844">
    <property type="entry name" value="Hint_dom_sf"/>
</dbReference>
<dbReference type="Gene3D" id="3.40.50.300">
    <property type="entry name" value="P-loop containing nucleotide triphosphate hydrolases"/>
    <property type="match status" value="2"/>
</dbReference>
<evidence type="ECO:0000259" key="11">
    <source>
        <dbReference type="SMART" id="SM00382"/>
    </source>
</evidence>
<dbReference type="CDD" id="cd00081">
    <property type="entry name" value="Hint"/>
    <property type="match status" value="1"/>
</dbReference>
<evidence type="ECO:0000256" key="7">
    <source>
        <dbReference type="ARBA" id="ARBA00023000"/>
    </source>
</evidence>
<dbReference type="CDD" id="cd18140">
    <property type="entry name" value="HLD_clamp_RFC"/>
    <property type="match status" value="1"/>
</dbReference>
<keyword evidence="5" id="KW-0068">Autocatalytic cleavage</keyword>
<dbReference type="RefSeq" id="WP_011018378.1">
    <property type="nucleotide sequence ID" value="NZ_DUJS01000004.1"/>
</dbReference>
<dbReference type="InterPro" id="IPR003593">
    <property type="entry name" value="AAA+_ATPase"/>
</dbReference>
<dbReference type="PROSITE" id="PS50817">
    <property type="entry name" value="INTEIN_N_TER"/>
    <property type="match status" value="1"/>
</dbReference>
<dbReference type="SMR" id="A0A832SVA9"/>
<dbReference type="InterPro" id="IPR008921">
    <property type="entry name" value="DNA_pol3_clamp-load_cplx_C"/>
</dbReference>
<dbReference type="InterPro" id="IPR030934">
    <property type="entry name" value="Intein_C"/>
</dbReference>
<dbReference type="Pfam" id="PF13177">
    <property type="entry name" value="DNA_pol3_delta2"/>
    <property type="match status" value="1"/>
</dbReference>
<dbReference type="InterPro" id="IPR050238">
    <property type="entry name" value="DNA_Rep/Repair_Clamp_Loader"/>
</dbReference>
<dbReference type="GO" id="GO:0003689">
    <property type="term" value="F:DNA clamp loader activity"/>
    <property type="evidence" value="ECO:0007669"/>
    <property type="project" value="TreeGrafter"/>
</dbReference>
<dbReference type="AlphaFoldDB" id="A0A832SVA9"/>
<dbReference type="InterPro" id="IPR003959">
    <property type="entry name" value="ATPase_AAA_core"/>
</dbReference>
<dbReference type="Pfam" id="PF14890">
    <property type="entry name" value="Intein_splicing"/>
    <property type="match status" value="1"/>
</dbReference>
<dbReference type="Gene3D" id="1.20.272.10">
    <property type="match status" value="1"/>
</dbReference>
<dbReference type="GO" id="GO:0006281">
    <property type="term" value="P:DNA repair"/>
    <property type="evidence" value="ECO:0007669"/>
    <property type="project" value="TreeGrafter"/>
</dbReference>
<dbReference type="GO" id="GO:0016887">
    <property type="term" value="F:ATP hydrolysis activity"/>
    <property type="evidence" value="ECO:0007669"/>
    <property type="project" value="InterPro"/>
</dbReference>
<evidence type="ECO:0000259" key="10">
    <source>
        <dbReference type="SMART" id="SM00306"/>
    </source>
</evidence>
<dbReference type="Pfam" id="PF21960">
    <property type="entry name" value="RCF1-5-like_lid"/>
    <property type="match status" value="1"/>
</dbReference>
<dbReference type="NCBIfam" id="NF001679">
    <property type="entry name" value="PRK00440.1"/>
    <property type="match status" value="1"/>
</dbReference>
<dbReference type="CDD" id="cd00009">
    <property type="entry name" value="AAA"/>
    <property type="match status" value="2"/>
</dbReference>
<dbReference type="GO" id="GO:0016539">
    <property type="term" value="P:intein-mediated protein splicing"/>
    <property type="evidence" value="ECO:0007669"/>
    <property type="project" value="InterPro"/>
</dbReference>
<dbReference type="PANTHER" id="PTHR11669">
    <property type="entry name" value="REPLICATION FACTOR C / DNA POLYMERASE III GAMMA-TAU SUBUNIT"/>
    <property type="match status" value="1"/>
</dbReference>
<dbReference type="InterPro" id="IPR013748">
    <property type="entry name" value="Rep_factorC_C"/>
</dbReference>
<dbReference type="InterPro" id="IPR047854">
    <property type="entry name" value="RFC_lid"/>
</dbReference>
<dbReference type="NCBIfam" id="TIGR01443">
    <property type="entry name" value="intein_Cterm"/>
    <property type="match status" value="1"/>
</dbReference>
<evidence type="ECO:0000256" key="1">
    <source>
        <dbReference type="ARBA" id="ARBA00009668"/>
    </source>
</evidence>
<organism evidence="12 13">
    <name type="scientific">Methanopyrus kandleri</name>
    <dbReference type="NCBI Taxonomy" id="2320"/>
    <lineage>
        <taxon>Archaea</taxon>
        <taxon>Methanobacteriati</taxon>
        <taxon>Methanobacteriota</taxon>
        <taxon>Methanomada group</taxon>
        <taxon>Methanopyri</taxon>
        <taxon>Methanopyrales</taxon>
        <taxon>Methanopyraceae</taxon>
        <taxon>Methanopyrus</taxon>
    </lineage>
</organism>
<dbReference type="InterPro" id="IPR006141">
    <property type="entry name" value="Intein_N"/>
</dbReference>
<feature type="domain" description="Hint" evidence="10">
    <location>
        <begin position="81"/>
        <end position="195"/>
    </location>
</feature>
<evidence type="ECO:0000256" key="3">
    <source>
        <dbReference type="ARBA" id="ARBA00022705"/>
    </source>
</evidence>
<keyword evidence="4" id="KW-0547">Nucleotide-binding</keyword>
<dbReference type="InterPro" id="IPR027417">
    <property type="entry name" value="P-loop_NTPase"/>
</dbReference>
<dbReference type="SMART" id="SM00382">
    <property type="entry name" value="AAA"/>
    <property type="match status" value="1"/>
</dbReference>
<name>A0A832SVA9_9EURY</name>
<dbReference type="GeneID" id="1477308"/>
<dbReference type="InterPro" id="IPR003587">
    <property type="entry name" value="Hint_dom_N"/>
</dbReference>
<evidence type="ECO:0000256" key="4">
    <source>
        <dbReference type="ARBA" id="ARBA00022741"/>
    </source>
</evidence>
<dbReference type="PRINTS" id="PR00379">
    <property type="entry name" value="INTEIN"/>
</dbReference>
<accession>A0A832SVA9</accession>
<keyword evidence="6" id="KW-0067">ATP-binding</keyword>
<dbReference type="NCBIfam" id="TIGR01445">
    <property type="entry name" value="intein_Nterm"/>
    <property type="match status" value="1"/>
</dbReference>
<evidence type="ECO:0000313" key="13">
    <source>
        <dbReference type="Proteomes" id="UP000619545"/>
    </source>
</evidence>
<dbReference type="FunFam" id="1.10.8.60:FF:000012">
    <property type="entry name" value="Replication factor C subunit 4"/>
    <property type="match status" value="1"/>
</dbReference>
<feature type="domain" description="Hint" evidence="9">
    <location>
        <begin position="345"/>
        <end position="393"/>
    </location>
</feature>
<dbReference type="GO" id="GO:0003677">
    <property type="term" value="F:DNA binding"/>
    <property type="evidence" value="ECO:0007669"/>
    <property type="project" value="InterPro"/>
</dbReference>
<dbReference type="SMART" id="SM00306">
    <property type="entry name" value="HintN"/>
    <property type="match status" value="1"/>
</dbReference>
<dbReference type="Gene3D" id="2.170.16.10">
    <property type="entry name" value="Hedgehog/Intein (Hint) domain"/>
    <property type="match status" value="1"/>
</dbReference>
<sequence>MAEHELRVLEIPWVEKYRPKRLDDIVDQEHVVERLKAYVNRGDMPNLLFAGPPGTGKTTAALCLARELFGEHWRDNFLELNASVSADTPILVRRGGEVLRVTFEDLDSWYFGDRGGEYVDVSDLEVLTVDRNFRVTWARVSKLIRHRARKILRVHLEDGTIELTGNHAVMVLDEGGLRAVKASEIEEGSFLLSFVAELDEQPTDGGTVVTSVGSGSRVSDTTYELPVEVRVELLRELADDGVIEASEDVSVDLAWLARISGVESRVTDDGVELVWETRTGDLLPADPVLKLVERLESDLVDDLESWVFDGRVSKEAVRKVLSSVDAKNLRGDARRAYRMLRTLVRSDVHAVKVEDLDVMDYDGYVYDVSVPGNEMFFAGEVPVLLHNSDERGIDVIRTKVKNFARTRPMGGARFKIIFLDEADNLTRDSQQALRRIMEMYSDACRFILAANYSSAIIDPIQSRCVVFKFTKLPESAIKERLRKIAESEGVEITEDALDAIVYVSEGDMRRAINVLQAAAALGREIDEDTVFQIAATARPEEVREMIHHAWNGDFERARELLHELLTRYGMSGEDVVRQVHREIFDMDEIPEEAIPELVNAVGDFEYRLIRGSDERIQLEALLARIHALGNEYSGG</sequence>
<dbReference type="InterPro" id="IPR006142">
    <property type="entry name" value="INTEIN"/>
</dbReference>
<dbReference type="Proteomes" id="UP000619545">
    <property type="component" value="Unassembled WGS sequence"/>
</dbReference>
<proteinExistence type="inferred from homology"/>
<comment type="caution">
    <text evidence="12">The sequence shown here is derived from an EMBL/GenBank/DDBJ whole genome shotgun (WGS) entry which is preliminary data.</text>
</comment>
<evidence type="ECO:0000256" key="8">
    <source>
        <dbReference type="ARBA" id="ARBA00031749"/>
    </source>
</evidence>
<dbReference type="SMART" id="SM00305">
    <property type="entry name" value="HintC"/>
    <property type="match status" value="1"/>
</dbReference>
<dbReference type="PANTHER" id="PTHR11669:SF20">
    <property type="entry name" value="REPLICATION FACTOR C SUBUNIT 4"/>
    <property type="match status" value="1"/>
</dbReference>
<reference evidence="12" key="1">
    <citation type="journal article" date="2020" name="bioRxiv">
        <title>A rank-normalized archaeal taxonomy based on genome phylogeny resolves widespread incomplete and uneven classifications.</title>
        <authorList>
            <person name="Rinke C."/>
            <person name="Chuvochina M."/>
            <person name="Mussig A.J."/>
            <person name="Chaumeil P.-A."/>
            <person name="Waite D.W."/>
            <person name="Whitman W.B."/>
            <person name="Parks D.H."/>
            <person name="Hugenholtz P."/>
        </authorList>
    </citation>
    <scope>NUCLEOTIDE SEQUENCE</scope>
    <source>
        <strain evidence="12">UBA8853</strain>
    </source>
</reference>
<keyword evidence="3" id="KW-0235">DNA replication</keyword>
<dbReference type="Pfam" id="PF08542">
    <property type="entry name" value="Rep_fac_C"/>
    <property type="match status" value="1"/>
</dbReference>
<evidence type="ECO:0000259" key="9">
    <source>
        <dbReference type="SMART" id="SM00305"/>
    </source>
</evidence>